<organism evidence="3 4">
    <name type="scientific">Roseibacillus persicicus</name>
    <dbReference type="NCBI Taxonomy" id="454148"/>
    <lineage>
        <taxon>Bacteria</taxon>
        <taxon>Pseudomonadati</taxon>
        <taxon>Verrucomicrobiota</taxon>
        <taxon>Verrucomicrobiia</taxon>
        <taxon>Verrucomicrobiales</taxon>
        <taxon>Verrucomicrobiaceae</taxon>
        <taxon>Roseibacillus</taxon>
    </lineage>
</organism>
<evidence type="ECO:0000313" key="4">
    <source>
        <dbReference type="Proteomes" id="UP000644507"/>
    </source>
</evidence>
<reference evidence="3" key="1">
    <citation type="journal article" date="2014" name="Int. J. Syst. Evol. Microbiol.">
        <title>Complete genome sequence of Corynebacterium casei LMG S-19264T (=DSM 44701T), isolated from a smear-ripened cheese.</title>
        <authorList>
            <consortium name="US DOE Joint Genome Institute (JGI-PGF)"/>
            <person name="Walter F."/>
            <person name="Albersmeier A."/>
            <person name="Kalinowski J."/>
            <person name="Ruckert C."/>
        </authorList>
    </citation>
    <scope>NUCLEOTIDE SEQUENCE</scope>
    <source>
        <strain evidence="3">KCTC 12988</strain>
    </source>
</reference>
<evidence type="ECO:0000256" key="1">
    <source>
        <dbReference type="SAM" id="SignalP"/>
    </source>
</evidence>
<evidence type="ECO:0000259" key="2">
    <source>
        <dbReference type="Pfam" id="PF08450"/>
    </source>
</evidence>
<dbReference type="PANTHER" id="PTHR48098">
    <property type="entry name" value="ENTEROCHELIN ESTERASE-RELATED"/>
    <property type="match status" value="1"/>
</dbReference>
<sequence>MRSLSILFLLITPLLAAGKVTKHSFTDSHIFPGTQRDYWVYVPEQYDATQAACLMVFQDGHAYVNPKGQDRVPERFDELISAGEMPVTIGLFINPGVVSAAIEGGKPRKNRCFEYDSMTDRYARFLIEEMIPLLESEHGLKVSSYPDDRAIAGASSGAICAFTAAWQRPDAFRRVFSAIGTYVDIRSGGDYPTLIRKTEPKPLRIFLEDGSNDLDNAYGNWFLANQTMLSALQWSGYEVSHQWGEEGHNHKHSGAILPDALRWLWKDHGQTPVTTHVANSQSPAKNWLIEGEEWERITTGHQFAEGMQVTPDGTLYFTDVPDSELYQITPDGTQTLLSDDTGRANGLALSPDGKTLYLASSGAQEIRSYEISSRKWDVVASGTGSNDLVVTKHGHLYYTDPGNNKVWHVNLTTGKRQPADPHFQRPNGIGLSPDHSRLYVAHFTGNMIYNYTINPDGSVKDKQPYFHAHLPYDMTEGRLDGMASAASGELLCGTEFGIQIFDDEGRSKFIIPRPHPGDRRTNYLTFGGPNRQTLYLATADHIYKRQVKLQGAP</sequence>
<dbReference type="Gene3D" id="3.40.50.1820">
    <property type="entry name" value="alpha/beta hydrolase"/>
    <property type="match status" value="1"/>
</dbReference>
<proteinExistence type="predicted"/>
<dbReference type="EMBL" id="BMXI01000003">
    <property type="protein sequence ID" value="GHC45347.1"/>
    <property type="molecule type" value="Genomic_DNA"/>
</dbReference>
<name>A0A918TE55_9BACT</name>
<keyword evidence="1" id="KW-0732">Signal</keyword>
<feature type="domain" description="SMP-30/Gluconolactonase/LRE-like region" evidence="2">
    <location>
        <begin position="308"/>
        <end position="374"/>
    </location>
</feature>
<dbReference type="InterPro" id="IPR013658">
    <property type="entry name" value="SGL"/>
</dbReference>
<dbReference type="AlphaFoldDB" id="A0A918TE55"/>
<comment type="caution">
    <text evidence="3">The sequence shown here is derived from an EMBL/GenBank/DDBJ whole genome shotgun (WGS) entry which is preliminary data.</text>
</comment>
<gene>
    <name evidence="3" type="ORF">GCM10007100_08290</name>
</gene>
<dbReference type="InterPro" id="IPR050583">
    <property type="entry name" value="Mycobacterial_A85_antigen"/>
</dbReference>
<dbReference type="SUPFAM" id="SSF63829">
    <property type="entry name" value="Calcium-dependent phosphotriesterase"/>
    <property type="match status" value="1"/>
</dbReference>
<feature type="chain" id="PRO_5037149058" evidence="1">
    <location>
        <begin position="17"/>
        <end position="553"/>
    </location>
</feature>
<dbReference type="Proteomes" id="UP000644507">
    <property type="component" value="Unassembled WGS sequence"/>
</dbReference>
<reference evidence="3" key="2">
    <citation type="submission" date="2020-09" db="EMBL/GenBank/DDBJ databases">
        <authorList>
            <person name="Sun Q."/>
            <person name="Kim S."/>
        </authorList>
    </citation>
    <scope>NUCLEOTIDE SEQUENCE</scope>
    <source>
        <strain evidence="3">KCTC 12988</strain>
    </source>
</reference>
<dbReference type="InterPro" id="IPR000801">
    <property type="entry name" value="Esterase-like"/>
</dbReference>
<accession>A0A918TE55</accession>
<dbReference type="InterPro" id="IPR011042">
    <property type="entry name" value="6-blade_b-propeller_TolB-like"/>
</dbReference>
<dbReference type="Pfam" id="PF08450">
    <property type="entry name" value="SGL"/>
    <property type="match status" value="2"/>
</dbReference>
<evidence type="ECO:0000313" key="3">
    <source>
        <dbReference type="EMBL" id="GHC45347.1"/>
    </source>
</evidence>
<feature type="domain" description="SMP-30/Gluconolactonase/LRE-like region" evidence="2">
    <location>
        <begin position="382"/>
        <end position="539"/>
    </location>
</feature>
<dbReference type="RefSeq" id="WP_189567628.1">
    <property type="nucleotide sequence ID" value="NZ_BMXI01000003.1"/>
</dbReference>
<feature type="signal peptide" evidence="1">
    <location>
        <begin position="1"/>
        <end position="16"/>
    </location>
</feature>
<dbReference type="PANTHER" id="PTHR48098:SF3">
    <property type="entry name" value="IRON(III) ENTEROBACTIN ESTERASE"/>
    <property type="match status" value="1"/>
</dbReference>
<keyword evidence="4" id="KW-1185">Reference proteome</keyword>
<protein>
    <submittedName>
        <fullName evidence="3">Gluconolactonase</fullName>
    </submittedName>
</protein>
<dbReference type="Pfam" id="PF00756">
    <property type="entry name" value="Esterase"/>
    <property type="match status" value="1"/>
</dbReference>
<dbReference type="Gene3D" id="2.120.10.30">
    <property type="entry name" value="TolB, C-terminal domain"/>
    <property type="match status" value="1"/>
</dbReference>
<dbReference type="InterPro" id="IPR029058">
    <property type="entry name" value="AB_hydrolase_fold"/>
</dbReference>
<dbReference type="SUPFAM" id="SSF53474">
    <property type="entry name" value="alpha/beta-Hydrolases"/>
    <property type="match status" value="1"/>
</dbReference>